<protein>
    <recommendedName>
        <fullName evidence="2">Endonuclease/exonuclease/phosphatase domain-containing protein</fullName>
    </recommendedName>
</protein>
<keyword evidence="1" id="KW-0175">Coiled coil</keyword>
<name>A0A087T6T3_STEMI</name>
<dbReference type="Gene3D" id="3.60.10.10">
    <property type="entry name" value="Endonuclease/exonuclease/phosphatase"/>
    <property type="match status" value="1"/>
</dbReference>
<feature type="coiled-coil region" evidence="1">
    <location>
        <begin position="331"/>
        <end position="358"/>
    </location>
</feature>
<keyword evidence="4" id="KW-1185">Reference proteome</keyword>
<dbReference type="AlphaFoldDB" id="A0A087T6T3"/>
<evidence type="ECO:0000259" key="2">
    <source>
        <dbReference type="Pfam" id="PF14529"/>
    </source>
</evidence>
<gene>
    <name evidence="3" type="ORF">X975_06498</name>
</gene>
<organism evidence="3 4">
    <name type="scientific">Stegodyphus mimosarum</name>
    <name type="common">African social velvet spider</name>
    <dbReference type="NCBI Taxonomy" id="407821"/>
    <lineage>
        <taxon>Eukaryota</taxon>
        <taxon>Metazoa</taxon>
        <taxon>Ecdysozoa</taxon>
        <taxon>Arthropoda</taxon>
        <taxon>Chelicerata</taxon>
        <taxon>Arachnida</taxon>
        <taxon>Araneae</taxon>
        <taxon>Araneomorphae</taxon>
        <taxon>Entelegynae</taxon>
        <taxon>Eresoidea</taxon>
        <taxon>Eresidae</taxon>
        <taxon>Stegodyphus</taxon>
    </lineage>
</organism>
<dbReference type="GO" id="GO:0003824">
    <property type="term" value="F:catalytic activity"/>
    <property type="evidence" value="ECO:0007669"/>
    <property type="project" value="InterPro"/>
</dbReference>
<dbReference type="Proteomes" id="UP000054359">
    <property type="component" value="Unassembled WGS sequence"/>
</dbReference>
<dbReference type="InterPro" id="IPR036691">
    <property type="entry name" value="Endo/exonu/phosph_ase_sf"/>
</dbReference>
<sequence>MSRCSVHFLPILSYPTNQQVAHSINQQLSLASNNPTTAQAIRCTQINLQRAEVATAQLIQHATEHSVDFMMIQEPYCRKGCIASFPIAWKVSQSKARNQDQEPRARFICCKSAWNPLLIKQDRDFVAILIVLRNTQMIFISAYSSPTDSIDNFVTNATHVCPSTPQVYGCDFNAHHVNWGYQDITPKGQALEDYLTANDLHLVNTSDAPLTFDNTYCKGLPDVTLATGTALSQVQDWKVSDELSCSDHRYITFTINCDINSYILKRFKLPKDKIRPLTAAFSTLLTAEEEALEAYNGKDDMEEFTAHLLNNFTTICSHLLPTRAVKKLHSISCWSKELRQQRQKCRALRRRIRTANDKDTKLHYLSVFRKERAVYKKIFLVAKIASWKTFCTQNSNPYSFLHKLSTNKIYQPSQIFAHPSLTDIAGDTAATYLDALFLKDDPAQDTIEQKTIRADTGLQATPADEAFTAISAADNLPLELINPPPMLCALSWRIYNQVRQPSHCIHLTGPPECL</sequence>
<dbReference type="OMA" id="EWRISTE"/>
<dbReference type="OrthoDB" id="6437148at2759"/>
<dbReference type="EMBL" id="KK113699">
    <property type="protein sequence ID" value="KFM60822.1"/>
    <property type="molecule type" value="Genomic_DNA"/>
</dbReference>
<evidence type="ECO:0000313" key="3">
    <source>
        <dbReference type="EMBL" id="KFM60822.1"/>
    </source>
</evidence>
<evidence type="ECO:0000256" key="1">
    <source>
        <dbReference type="SAM" id="Coils"/>
    </source>
</evidence>
<accession>A0A087T6T3</accession>
<dbReference type="SUPFAM" id="SSF56219">
    <property type="entry name" value="DNase I-like"/>
    <property type="match status" value="1"/>
</dbReference>
<reference evidence="3 4" key="1">
    <citation type="submission" date="2013-11" db="EMBL/GenBank/DDBJ databases">
        <title>Genome sequencing of Stegodyphus mimosarum.</title>
        <authorList>
            <person name="Bechsgaard J."/>
        </authorList>
    </citation>
    <scope>NUCLEOTIDE SEQUENCE [LARGE SCALE GENOMIC DNA]</scope>
</reference>
<dbReference type="PANTHER" id="PTHR33273:SF4">
    <property type="entry name" value="ENDONUCLEASE_EXONUCLEASE_PHOSPHATASE DOMAIN-CONTAINING PROTEIN"/>
    <property type="match status" value="1"/>
</dbReference>
<evidence type="ECO:0000313" key="4">
    <source>
        <dbReference type="Proteomes" id="UP000054359"/>
    </source>
</evidence>
<dbReference type="Pfam" id="PF14529">
    <property type="entry name" value="Exo_endo_phos_2"/>
    <property type="match status" value="1"/>
</dbReference>
<proteinExistence type="predicted"/>
<dbReference type="PANTHER" id="PTHR33273">
    <property type="entry name" value="DOMAIN-CONTAINING PROTEIN, PUTATIVE-RELATED"/>
    <property type="match status" value="1"/>
</dbReference>
<feature type="non-terminal residue" evidence="3">
    <location>
        <position position="514"/>
    </location>
</feature>
<feature type="domain" description="Endonuclease/exonuclease/phosphatase" evidence="2">
    <location>
        <begin position="138"/>
        <end position="251"/>
    </location>
</feature>
<dbReference type="InterPro" id="IPR005135">
    <property type="entry name" value="Endo/exonuclease/phosphatase"/>
</dbReference>